<dbReference type="GO" id="GO:0007166">
    <property type="term" value="P:cell surface receptor signaling pathway"/>
    <property type="evidence" value="ECO:0007669"/>
    <property type="project" value="TreeGrafter"/>
</dbReference>
<evidence type="ECO:0000256" key="1">
    <source>
        <dbReference type="ARBA" id="ARBA00007343"/>
    </source>
</evidence>
<dbReference type="PANTHER" id="PTHR45930">
    <property type="entry name" value="G-PROTEIN COUPLED RECEPTOR 124-LIKE PROTEIN"/>
    <property type="match status" value="1"/>
</dbReference>
<keyword evidence="3" id="KW-0732">Signal</keyword>
<keyword evidence="2" id="KW-0433">Leucine-rich repeat</keyword>
<dbReference type="SUPFAM" id="SSF52058">
    <property type="entry name" value="L domain-like"/>
    <property type="match status" value="1"/>
</dbReference>
<dbReference type="Gene3D" id="3.80.10.10">
    <property type="entry name" value="Ribonuclease Inhibitor"/>
    <property type="match status" value="1"/>
</dbReference>
<evidence type="ECO:0000259" key="6">
    <source>
        <dbReference type="SMART" id="SM00082"/>
    </source>
</evidence>
<evidence type="ECO:0000313" key="7">
    <source>
        <dbReference type="EMBL" id="VDN26628.1"/>
    </source>
</evidence>
<dbReference type="Proteomes" id="UP000281553">
    <property type="component" value="Unassembled WGS sequence"/>
</dbReference>
<reference evidence="7 8" key="1">
    <citation type="submission" date="2018-11" db="EMBL/GenBank/DDBJ databases">
        <authorList>
            <consortium name="Pathogen Informatics"/>
        </authorList>
    </citation>
    <scope>NUCLEOTIDE SEQUENCE [LARGE SCALE GENOMIC DNA]</scope>
</reference>
<dbReference type="InterPro" id="IPR051963">
    <property type="entry name" value="Adhesion_GPCR_A"/>
</dbReference>
<proteinExistence type="inferred from homology"/>
<name>A0A3P7MVJ5_DIBLA</name>
<dbReference type="PANTHER" id="PTHR45930:SF4">
    <property type="entry name" value="ADHESION G PROTEIN-COUPLED RECEPTOR A3"/>
    <property type="match status" value="1"/>
</dbReference>
<sequence>MAGDTFADLLNLRVLSFDENSFACYCNMQWLPDWMRRNRHRIAISPHPPTCQSPPSLAGAPIASLSTNHFTCPDQAMESAQENSSPPDGGLQVGQTTLPMPPLECSAALAGGACCSERSPGKWTSPRLAAGLFFFQC</sequence>
<comment type="similarity">
    <text evidence="1">Belongs to the G-protein coupled receptor 2 family. Adhesion G-protein coupled receptor (ADGR) subfamily.</text>
</comment>
<gene>
    <name evidence="7" type="ORF">DILT_LOCUS14848</name>
</gene>
<dbReference type="InterPro" id="IPR032675">
    <property type="entry name" value="LRR_dom_sf"/>
</dbReference>
<accession>A0A3P7MVJ5</accession>
<evidence type="ECO:0000256" key="2">
    <source>
        <dbReference type="ARBA" id="ARBA00022614"/>
    </source>
</evidence>
<dbReference type="OrthoDB" id="283575at2759"/>
<keyword evidence="8" id="KW-1185">Reference proteome</keyword>
<feature type="domain" description="LRRCT" evidence="6">
    <location>
        <begin position="20"/>
        <end position="73"/>
    </location>
</feature>
<dbReference type="SMART" id="SM00082">
    <property type="entry name" value="LRRCT"/>
    <property type="match status" value="1"/>
</dbReference>
<evidence type="ECO:0000313" key="8">
    <source>
        <dbReference type="Proteomes" id="UP000281553"/>
    </source>
</evidence>
<evidence type="ECO:0000256" key="4">
    <source>
        <dbReference type="ARBA" id="ARBA00023170"/>
    </source>
</evidence>
<organism evidence="7 8">
    <name type="scientific">Dibothriocephalus latus</name>
    <name type="common">Fish tapeworm</name>
    <name type="synonym">Diphyllobothrium latum</name>
    <dbReference type="NCBI Taxonomy" id="60516"/>
    <lineage>
        <taxon>Eukaryota</taxon>
        <taxon>Metazoa</taxon>
        <taxon>Spiralia</taxon>
        <taxon>Lophotrochozoa</taxon>
        <taxon>Platyhelminthes</taxon>
        <taxon>Cestoda</taxon>
        <taxon>Eucestoda</taxon>
        <taxon>Diphyllobothriidea</taxon>
        <taxon>Diphyllobothriidae</taxon>
        <taxon>Dibothriocephalus</taxon>
    </lineage>
</organism>
<dbReference type="GO" id="GO:0005886">
    <property type="term" value="C:plasma membrane"/>
    <property type="evidence" value="ECO:0007669"/>
    <property type="project" value="TreeGrafter"/>
</dbReference>
<feature type="region of interest" description="Disordered" evidence="5">
    <location>
        <begin position="75"/>
        <end position="97"/>
    </location>
</feature>
<dbReference type="EMBL" id="UYRU01076151">
    <property type="protein sequence ID" value="VDN26628.1"/>
    <property type="molecule type" value="Genomic_DNA"/>
</dbReference>
<evidence type="ECO:0000256" key="5">
    <source>
        <dbReference type="SAM" id="MobiDB-lite"/>
    </source>
</evidence>
<dbReference type="AlphaFoldDB" id="A0A3P7MVJ5"/>
<protein>
    <recommendedName>
        <fullName evidence="6">LRRCT domain-containing protein</fullName>
    </recommendedName>
</protein>
<dbReference type="InterPro" id="IPR000483">
    <property type="entry name" value="Cys-rich_flank_reg_C"/>
</dbReference>
<evidence type="ECO:0000256" key="3">
    <source>
        <dbReference type="ARBA" id="ARBA00022729"/>
    </source>
</evidence>
<keyword evidence="4" id="KW-0675">Receptor</keyword>